<dbReference type="Gene3D" id="3.20.20.450">
    <property type="entry name" value="EAL domain"/>
    <property type="match status" value="1"/>
</dbReference>
<dbReference type="InterPro" id="IPR001633">
    <property type="entry name" value="EAL_dom"/>
</dbReference>
<dbReference type="InterPro" id="IPR035965">
    <property type="entry name" value="PAS-like_dom_sf"/>
</dbReference>
<dbReference type="Gene3D" id="3.30.70.270">
    <property type="match status" value="1"/>
</dbReference>
<dbReference type="SUPFAM" id="SSF141868">
    <property type="entry name" value="EAL domain-like"/>
    <property type="match status" value="1"/>
</dbReference>
<dbReference type="Proteomes" id="UP000179344">
    <property type="component" value="Unassembled WGS sequence"/>
</dbReference>
<sequence length="919" mass="100948">MARYTDSHKIINASIIVLALFVFALAGTLSLQAYQNLTAARDIARLNSMADQIIRASSLEAIERGMTAAALGAGGRADGAIRRNIAATRRDGDAAWNEALAIARTHAARLPAESGFGLVLKQAVQAHEAVARLRARVDADLSRGTHGVSSTEWIRTVTAFIATAAKMRETALALADASHEIAQLNITLKQRIWLISEYAGQERGVLAFYVGARRPVPAQTLGELRSFRGIVDYNLDGVKLLQDLPETDARITRAIAEMERNFLGDYDKTRARVYAAAPGGDYPLSGAQWIGRATDAINSILAVLTAASQVIEDKARATEARSLNILLLHAGLLGLTLLMALYSGTRVIRTANALFHEKELAEVTLHSIGDAVITTDADTRIEYMNPIAEELTGWGLIEAQGRPLSEVFNIINGVTREPQVNPIEKCLREQRIVGLENNTVLVRRDATELLIEDSAAPVRDREGAVVGAVMVFFDATHARNSPHLLSYQATHDALTGLINRREFERRLAHLLESAKNEGKHHVLCYLDLDQFKVVNDTCGHMAGDKLLRLLTHMLKSRVRDTDTLARLGGDEFGVLLEACPMEPALRLAEDLRRIVKEFRFVWQQKTFEIGVSIGVVPITSESVSVSELLGEADAACYAAKDKGRDRIQVYQPDDVELARRHGEMQWVARINQALEKNRFCLYCQPIASLNSHGPLLRAELLLRFRDEQDEIVAPSAFIPAAERFNLMPAIDRWVIRTALPLLAEQQRANPGPQPAVCSINLSGASLCDDQFLDFVQEQFRQTGVDPQSVCFEITETAAIANLDQAVTFMNTLKSKGCCFALDDFGSGMSSFTYLKNLPADYLKISGGFVRSMLNNPVEHTIVDTINRIGHAMGIRTVAEFVEDPAILERLKKVGVDYAQGYAIARPQPVHAGFLAAQPA</sequence>
<feature type="domain" description="EAL" evidence="4">
    <location>
        <begin position="663"/>
        <end position="919"/>
    </location>
</feature>
<feature type="domain" description="PAC" evidence="3">
    <location>
        <begin position="435"/>
        <end position="487"/>
    </location>
</feature>
<dbReference type="GO" id="GO:0003824">
    <property type="term" value="F:catalytic activity"/>
    <property type="evidence" value="ECO:0007669"/>
    <property type="project" value="UniProtKB-ARBA"/>
</dbReference>
<dbReference type="FunFam" id="3.30.70.270:FF:000001">
    <property type="entry name" value="Diguanylate cyclase domain protein"/>
    <property type="match status" value="1"/>
</dbReference>
<evidence type="ECO:0000313" key="7">
    <source>
        <dbReference type="Proteomes" id="UP000179344"/>
    </source>
</evidence>
<reference evidence="6 7" key="1">
    <citation type="journal article" date="2016" name="Nat. Commun.">
        <title>Thousands of microbial genomes shed light on interconnected biogeochemical processes in an aquifer system.</title>
        <authorList>
            <person name="Anantharaman K."/>
            <person name="Brown C.T."/>
            <person name="Hug L.A."/>
            <person name="Sharon I."/>
            <person name="Castelle C.J."/>
            <person name="Probst A.J."/>
            <person name="Thomas B.C."/>
            <person name="Singh A."/>
            <person name="Wilkins M.J."/>
            <person name="Karaoz U."/>
            <person name="Brodie E.L."/>
            <person name="Williams K.H."/>
            <person name="Hubbard S.S."/>
            <person name="Banfield J.F."/>
        </authorList>
    </citation>
    <scope>NUCLEOTIDE SEQUENCE [LARGE SCALE GENOMIC DNA]</scope>
</reference>
<feature type="domain" description="GGDEF" evidence="5">
    <location>
        <begin position="519"/>
        <end position="652"/>
    </location>
</feature>
<keyword evidence="1" id="KW-0812">Transmembrane</keyword>
<dbReference type="CDD" id="cd01948">
    <property type="entry name" value="EAL"/>
    <property type="match status" value="1"/>
</dbReference>
<evidence type="ECO:0000259" key="2">
    <source>
        <dbReference type="PROSITE" id="PS50112"/>
    </source>
</evidence>
<dbReference type="EMBL" id="MFST01000135">
    <property type="protein sequence ID" value="OGI42931.1"/>
    <property type="molecule type" value="Genomic_DNA"/>
</dbReference>
<dbReference type="AlphaFoldDB" id="A0A1F6TCR0"/>
<dbReference type="PROSITE" id="PS50113">
    <property type="entry name" value="PAC"/>
    <property type="match status" value="1"/>
</dbReference>
<dbReference type="InterPro" id="IPR000160">
    <property type="entry name" value="GGDEF_dom"/>
</dbReference>
<dbReference type="SMART" id="SM00267">
    <property type="entry name" value="GGDEF"/>
    <property type="match status" value="1"/>
</dbReference>
<dbReference type="InterPro" id="IPR013767">
    <property type="entry name" value="PAS_fold"/>
</dbReference>
<evidence type="ECO:0000259" key="4">
    <source>
        <dbReference type="PROSITE" id="PS50883"/>
    </source>
</evidence>
<dbReference type="NCBIfam" id="TIGR00254">
    <property type="entry name" value="GGDEF"/>
    <property type="match status" value="1"/>
</dbReference>
<dbReference type="InterPro" id="IPR029787">
    <property type="entry name" value="Nucleotide_cyclase"/>
</dbReference>
<dbReference type="NCBIfam" id="TIGR00229">
    <property type="entry name" value="sensory_box"/>
    <property type="match status" value="1"/>
</dbReference>
<dbReference type="CDD" id="cd01949">
    <property type="entry name" value="GGDEF"/>
    <property type="match status" value="1"/>
</dbReference>
<dbReference type="Pfam" id="PF00990">
    <property type="entry name" value="GGDEF"/>
    <property type="match status" value="1"/>
</dbReference>
<dbReference type="InterPro" id="IPR000014">
    <property type="entry name" value="PAS"/>
</dbReference>
<keyword evidence="1" id="KW-1133">Transmembrane helix</keyword>
<dbReference type="SMART" id="SM00091">
    <property type="entry name" value="PAS"/>
    <property type="match status" value="1"/>
</dbReference>
<feature type="domain" description="PAS" evidence="2">
    <location>
        <begin position="357"/>
        <end position="430"/>
    </location>
</feature>
<protein>
    <recommendedName>
        <fullName evidence="8">Diguanylate cyclase</fullName>
    </recommendedName>
</protein>
<evidence type="ECO:0000256" key="1">
    <source>
        <dbReference type="SAM" id="Phobius"/>
    </source>
</evidence>
<gene>
    <name evidence="6" type="ORF">A2V92_00835</name>
</gene>
<dbReference type="PANTHER" id="PTHR44757">
    <property type="entry name" value="DIGUANYLATE CYCLASE DGCP"/>
    <property type="match status" value="1"/>
</dbReference>
<organism evidence="6 7">
    <name type="scientific">Candidatus Muproteobacteria bacterium RBG_16_65_31</name>
    <dbReference type="NCBI Taxonomy" id="1817759"/>
    <lineage>
        <taxon>Bacteria</taxon>
        <taxon>Pseudomonadati</taxon>
        <taxon>Pseudomonadota</taxon>
        <taxon>Candidatus Muproteobacteria</taxon>
    </lineage>
</organism>
<dbReference type="InterPro" id="IPR000700">
    <property type="entry name" value="PAS-assoc_C"/>
</dbReference>
<dbReference type="InterPro" id="IPR052155">
    <property type="entry name" value="Biofilm_reg_signaling"/>
</dbReference>
<evidence type="ECO:0008006" key="8">
    <source>
        <dbReference type="Google" id="ProtNLM"/>
    </source>
</evidence>
<feature type="transmembrane region" description="Helical" evidence="1">
    <location>
        <begin position="323"/>
        <end position="342"/>
    </location>
</feature>
<dbReference type="CDD" id="cd00130">
    <property type="entry name" value="PAS"/>
    <property type="match status" value="1"/>
</dbReference>
<dbReference type="GO" id="GO:0006355">
    <property type="term" value="P:regulation of DNA-templated transcription"/>
    <property type="evidence" value="ECO:0007669"/>
    <property type="project" value="InterPro"/>
</dbReference>
<feature type="transmembrane region" description="Helical" evidence="1">
    <location>
        <begin position="12"/>
        <end position="31"/>
    </location>
</feature>
<name>A0A1F6TCR0_9PROT</name>
<dbReference type="Gene3D" id="3.30.450.20">
    <property type="entry name" value="PAS domain"/>
    <property type="match status" value="1"/>
</dbReference>
<proteinExistence type="predicted"/>
<dbReference type="PROSITE" id="PS50887">
    <property type="entry name" value="GGDEF"/>
    <property type="match status" value="1"/>
</dbReference>
<dbReference type="SMART" id="SM00052">
    <property type="entry name" value="EAL"/>
    <property type="match status" value="1"/>
</dbReference>
<evidence type="ECO:0000259" key="5">
    <source>
        <dbReference type="PROSITE" id="PS50887"/>
    </source>
</evidence>
<dbReference type="SUPFAM" id="SSF55785">
    <property type="entry name" value="PYP-like sensor domain (PAS domain)"/>
    <property type="match status" value="1"/>
</dbReference>
<dbReference type="InterPro" id="IPR043128">
    <property type="entry name" value="Rev_trsase/Diguanyl_cyclase"/>
</dbReference>
<keyword evidence="1" id="KW-0472">Membrane</keyword>
<evidence type="ECO:0000259" key="3">
    <source>
        <dbReference type="PROSITE" id="PS50113"/>
    </source>
</evidence>
<dbReference type="Pfam" id="PF00989">
    <property type="entry name" value="PAS"/>
    <property type="match status" value="1"/>
</dbReference>
<accession>A0A1F6TCR0</accession>
<dbReference type="PANTHER" id="PTHR44757:SF4">
    <property type="entry name" value="DIGUANYLATE CYCLASE DGCE-RELATED"/>
    <property type="match status" value="1"/>
</dbReference>
<dbReference type="Pfam" id="PF00563">
    <property type="entry name" value="EAL"/>
    <property type="match status" value="1"/>
</dbReference>
<evidence type="ECO:0000313" key="6">
    <source>
        <dbReference type="EMBL" id="OGI42931.1"/>
    </source>
</evidence>
<dbReference type="PROSITE" id="PS50883">
    <property type="entry name" value="EAL"/>
    <property type="match status" value="1"/>
</dbReference>
<dbReference type="InterPro" id="IPR035919">
    <property type="entry name" value="EAL_sf"/>
</dbReference>
<dbReference type="PROSITE" id="PS50112">
    <property type="entry name" value="PAS"/>
    <property type="match status" value="1"/>
</dbReference>
<comment type="caution">
    <text evidence="6">The sequence shown here is derived from an EMBL/GenBank/DDBJ whole genome shotgun (WGS) entry which is preliminary data.</text>
</comment>
<dbReference type="SUPFAM" id="SSF55073">
    <property type="entry name" value="Nucleotide cyclase"/>
    <property type="match status" value="1"/>
</dbReference>